<comment type="caution">
    <text evidence="2">The sequence shown here is derived from an EMBL/GenBank/DDBJ whole genome shotgun (WGS) entry which is preliminary data.</text>
</comment>
<accession>A0A151MZ69</accession>
<dbReference type="Proteomes" id="UP000050525">
    <property type="component" value="Unassembled WGS sequence"/>
</dbReference>
<gene>
    <name evidence="2" type="ORF">Y1Q_0023166</name>
</gene>
<dbReference type="AlphaFoldDB" id="A0A151MZ69"/>
<evidence type="ECO:0000313" key="2">
    <source>
        <dbReference type="EMBL" id="KYO29812.1"/>
    </source>
</evidence>
<proteinExistence type="predicted"/>
<evidence type="ECO:0000256" key="1">
    <source>
        <dbReference type="SAM" id="MobiDB-lite"/>
    </source>
</evidence>
<protein>
    <submittedName>
        <fullName evidence="2">Uncharacterized protein</fullName>
    </submittedName>
</protein>
<feature type="region of interest" description="Disordered" evidence="1">
    <location>
        <begin position="22"/>
        <end position="43"/>
    </location>
</feature>
<dbReference type="EMBL" id="AKHW03004488">
    <property type="protein sequence ID" value="KYO29812.1"/>
    <property type="molecule type" value="Genomic_DNA"/>
</dbReference>
<keyword evidence="3" id="KW-1185">Reference proteome</keyword>
<organism evidence="2 3">
    <name type="scientific">Alligator mississippiensis</name>
    <name type="common">American alligator</name>
    <dbReference type="NCBI Taxonomy" id="8496"/>
    <lineage>
        <taxon>Eukaryota</taxon>
        <taxon>Metazoa</taxon>
        <taxon>Chordata</taxon>
        <taxon>Craniata</taxon>
        <taxon>Vertebrata</taxon>
        <taxon>Euteleostomi</taxon>
        <taxon>Archelosauria</taxon>
        <taxon>Archosauria</taxon>
        <taxon>Crocodylia</taxon>
        <taxon>Alligatoridae</taxon>
        <taxon>Alligatorinae</taxon>
        <taxon>Alligator</taxon>
    </lineage>
</organism>
<sequence length="73" mass="7733">MTILKMEKVWKRNDSAEWLGQGHQITNGGSPPAANHGASGETRSALPAALPVLQLALPGNARLITACQWATDL</sequence>
<evidence type="ECO:0000313" key="3">
    <source>
        <dbReference type="Proteomes" id="UP000050525"/>
    </source>
</evidence>
<name>A0A151MZ69_ALLMI</name>
<reference evidence="2 3" key="1">
    <citation type="journal article" date="2012" name="Genome Biol.">
        <title>Sequencing three crocodilian genomes to illuminate the evolution of archosaurs and amniotes.</title>
        <authorList>
            <person name="St John J.A."/>
            <person name="Braun E.L."/>
            <person name="Isberg S.R."/>
            <person name="Miles L.G."/>
            <person name="Chong A.Y."/>
            <person name="Gongora J."/>
            <person name="Dalzell P."/>
            <person name="Moran C."/>
            <person name="Bed'hom B."/>
            <person name="Abzhanov A."/>
            <person name="Burgess S.C."/>
            <person name="Cooksey A.M."/>
            <person name="Castoe T.A."/>
            <person name="Crawford N.G."/>
            <person name="Densmore L.D."/>
            <person name="Drew J.C."/>
            <person name="Edwards S.V."/>
            <person name="Faircloth B.C."/>
            <person name="Fujita M.K."/>
            <person name="Greenwold M.J."/>
            <person name="Hoffmann F.G."/>
            <person name="Howard J.M."/>
            <person name="Iguchi T."/>
            <person name="Janes D.E."/>
            <person name="Khan S.Y."/>
            <person name="Kohno S."/>
            <person name="de Koning A.J."/>
            <person name="Lance S.L."/>
            <person name="McCarthy F.M."/>
            <person name="McCormack J.E."/>
            <person name="Merchant M.E."/>
            <person name="Peterson D.G."/>
            <person name="Pollock D.D."/>
            <person name="Pourmand N."/>
            <person name="Raney B.J."/>
            <person name="Roessler K.A."/>
            <person name="Sanford J.R."/>
            <person name="Sawyer R.H."/>
            <person name="Schmidt C.J."/>
            <person name="Triplett E.W."/>
            <person name="Tuberville T.D."/>
            <person name="Venegas-Anaya M."/>
            <person name="Howard J.T."/>
            <person name="Jarvis E.D."/>
            <person name="Guillette L.J.Jr."/>
            <person name="Glenn T.C."/>
            <person name="Green R.E."/>
            <person name="Ray D.A."/>
        </authorList>
    </citation>
    <scope>NUCLEOTIDE SEQUENCE [LARGE SCALE GENOMIC DNA]</scope>
    <source>
        <strain evidence="2">KSC_2009_1</strain>
    </source>
</reference>